<feature type="domain" description="TonB-dependent receptor plug" evidence="10">
    <location>
        <begin position="128"/>
        <end position="215"/>
    </location>
</feature>
<dbReference type="InterPro" id="IPR041700">
    <property type="entry name" value="OMP_b-brl_3"/>
</dbReference>
<keyword evidence="13" id="KW-1185">Reference proteome</keyword>
<dbReference type="Pfam" id="PF13620">
    <property type="entry name" value="CarboxypepD_reg"/>
    <property type="match status" value="1"/>
</dbReference>
<dbReference type="SUPFAM" id="SSF49464">
    <property type="entry name" value="Carboxypeptidase regulatory domain-like"/>
    <property type="match status" value="1"/>
</dbReference>
<dbReference type="InterPro" id="IPR008969">
    <property type="entry name" value="CarboxyPept-like_regulatory"/>
</dbReference>
<protein>
    <submittedName>
        <fullName evidence="12">TonB-dependent receptor domain-containing protein</fullName>
    </submittedName>
</protein>
<reference evidence="13" key="1">
    <citation type="journal article" date="2019" name="Int. J. Syst. Evol. Microbiol.">
        <title>The Global Catalogue of Microorganisms (GCM) 10K type strain sequencing project: providing services to taxonomists for standard genome sequencing and annotation.</title>
        <authorList>
            <consortium name="The Broad Institute Genomics Platform"/>
            <consortium name="The Broad Institute Genome Sequencing Center for Infectious Disease"/>
            <person name="Wu L."/>
            <person name="Ma J."/>
        </authorList>
    </citation>
    <scope>NUCLEOTIDE SEQUENCE [LARGE SCALE GENOMIC DNA]</scope>
    <source>
        <strain evidence="13">CECT 7477</strain>
    </source>
</reference>
<dbReference type="EMBL" id="JBHSAW010000004">
    <property type="protein sequence ID" value="MFC4095641.1"/>
    <property type="molecule type" value="Genomic_DNA"/>
</dbReference>
<proteinExistence type="inferred from homology"/>
<evidence type="ECO:0000256" key="8">
    <source>
        <dbReference type="PROSITE-ProRule" id="PRU01360"/>
    </source>
</evidence>
<dbReference type="Proteomes" id="UP001595814">
    <property type="component" value="Unassembled WGS sequence"/>
</dbReference>
<evidence type="ECO:0000259" key="10">
    <source>
        <dbReference type="Pfam" id="PF07715"/>
    </source>
</evidence>
<comment type="subcellular location">
    <subcellularLocation>
        <location evidence="1 8">Cell outer membrane</location>
        <topology evidence="1 8">Multi-pass membrane protein</topology>
    </subcellularLocation>
</comment>
<sequence>MNKYSFLLLLVVLPFISTAQVTGKIIDQENDYPLEYATAALFNQESKELVTGVITDMDGVFTIENVKNGTYYLEASFIGFETKTIANIKVQNRKPVDVGSIPLKIGGTVLEEVVIQGERATVINKIDRQVFDANKFQNSLGGNATDIIKNIPSVTVDAQGEISVRGSSGFVVLLNGNPVQGNASDLLNQFPANAVERVEVITAPSAKYDPEGKAGLINIITKKGATDGSFAQINVKGGFPSIETYGNDEYHQRYGADATYNIRKEDWNISLGASFQRNDLGGRREGDVFTIINDTLTQFPSTGERSFDETNYSGRFTVDYTPDNLNTFSLGFYAGKRQKDRLADIVYYDNHAITPASGGDRLYTFQYYNHNLRTRKSDFALGSFDYAHTFKNNSRLSTSILYEYTLLGGPTESDNLGEPNRNIVYQQEYNTNDNPLNGFRFQIDYAAKPFKFAQLETGYQYRNLDHTGDFVYERKDESTGNVFELVPEFSSEVDLQRSIHSGYVQLNGARDKWEYAAGLRIEAMDRELELRDKVGIIDTTYTYDYVKPFPTASVQYSMSDRTKVKAAYSKRVERTTTFKMNPFPEREHSETLEQGDPTLKPEFIDLVELGITQSFEGGNSLFATAYYRSTQNLVNRVNTIYNDTILNRIYSNVGKSKAIGLEIGSQLKPLKNWNNFIGVNLYNYAIDGAYDGRPVDTDTFVYSINLNSTYSLSETTSLQFTFNYLSEMVTAQGEDSRFYSPNLTFKKSFLDKRLTATLQWQNIDAGLLGSNEQRIMTYRDNEFFTTTNYVYEVDMVLLNLSYNFNNNKNKSKFIDSEFGKKEF</sequence>
<dbReference type="PANTHER" id="PTHR30069">
    <property type="entry name" value="TONB-DEPENDENT OUTER MEMBRANE RECEPTOR"/>
    <property type="match status" value="1"/>
</dbReference>
<accession>A0ABV8JNH6</accession>
<feature type="signal peptide" evidence="9">
    <location>
        <begin position="1"/>
        <end position="19"/>
    </location>
</feature>
<dbReference type="PANTHER" id="PTHR30069:SF29">
    <property type="entry name" value="HEMOGLOBIN AND HEMOGLOBIN-HAPTOGLOBIN-BINDING PROTEIN 1-RELATED"/>
    <property type="match status" value="1"/>
</dbReference>
<evidence type="ECO:0000256" key="1">
    <source>
        <dbReference type="ARBA" id="ARBA00004571"/>
    </source>
</evidence>
<keyword evidence="5 9" id="KW-0732">Signal</keyword>
<evidence type="ECO:0000256" key="6">
    <source>
        <dbReference type="ARBA" id="ARBA00023136"/>
    </source>
</evidence>
<keyword evidence="4 8" id="KW-0812">Transmembrane</keyword>
<dbReference type="Gene3D" id="2.40.170.20">
    <property type="entry name" value="TonB-dependent receptor, beta-barrel domain"/>
    <property type="match status" value="1"/>
</dbReference>
<comment type="caution">
    <text evidence="12">The sequence shown here is derived from an EMBL/GenBank/DDBJ whole genome shotgun (WGS) entry which is preliminary data.</text>
</comment>
<feature type="domain" description="Outer membrane protein beta-barrel" evidence="11">
    <location>
        <begin position="388"/>
        <end position="802"/>
    </location>
</feature>
<feature type="chain" id="PRO_5046359456" evidence="9">
    <location>
        <begin position="20"/>
        <end position="823"/>
    </location>
</feature>
<dbReference type="RefSeq" id="WP_192460696.1">
    <property type="nucleotide sequence ID" value="NZ_JACYFJ010000001.1"/>
</dbReference>
<dbReference type="SUPFAM" id="SSF56935">
    <property type="entry name" value="Porins"/>
    <property type="match status" value="1"/>
</dbReference>
<evidence type="ECO:0000256" key="2">
    <source>
        <dbReference type="ARBA" id="ARBA00022448"/>
    </source>
</evidence>
<dbReference type="Gene3D" id="2.170.130.10">
    <property type="entry name" value="TonB-dependent receptor, plug domain"/>
    <property type="match status" value="1"/>
</dbReference>
<evidence type="ECO:0000256" key="9">
    <source>
        <dbReference type="SAM" id="SignalP"/>
    </source>
</evidence>
<dbReference type="Pfam" id="PF14905">
    <property type="entry name" value="OMP_b-brl_3"/>
    <property type="match status" value="1"/>
</dbReference>
<name>A0ABV8JNH6_9FLAO</name>
<keyword evidence="6 8" id="KW-0472">Membrane</keyword>
<dbReference type="InterPro" id="IPR036942">
    <property type="entry name" value="Beta-barrel_TonB_sf"/>
</dbReference>
<evidence type="ECO:0000313" key="12">
    <source>
        <dbReference type="EMBL" id="MFC4095641.1"/>
    </source>
</evidence>
<evidence type="ECO:0000256" key="4">
    <source>
        <dbReference type="ARBA" id="ARBA00022692"/>
    </source>
</evidence>
<keyword evidence="7 8" id="KW-0998">Cell outer membrane</keyword>
<dbReference type="Gene3D" id="2.60.40.1120">
    <property type="entry name" value="Carboxypeptidase-like, regulatory domain"/>
    <property type="match status" value="1"/>
</dbReference>
<evidence type="ECO:0000259" key="11">
    <source>
        <dbReference type="Pfam" id="PF14905"/>
    </source>
</evidence>
<keyword evidence="12" id="KW-0675">Receptor</keyword>
<dbReference type="InterPro" id="IPR012910">
    <property type="entry name" value="Plug_dom"/>
</dbReference>
<evidence type="ECO:0000256" key="3">
    <source>
        <dbReference type="ARBA" id="ARBA00022452"/>
    </source>
</evidence>
<dbReference type="PROSITE" id="PS52016">
    <property type="entry name" value="TONB_DEPENDENT_REC_3"/>
    <property type="match status" value="1"/>
</dbReference>
<keyword evidence="2 8" id="KW-0813">Transport</keyword>
<dbReference type="InterPro" id="IPR037066">
    <property type="entry name" value="Plug_dom_sf"/>
</dbReference>
<evidence type="ECO:0000256" key="7">
    <source>
        <dbReference type="ARBA" id="ARBA00023237"/>
    </source>
</evidence>
<comment type="similarity">
    <text evidence="8">Belongs to the TonB-dependent receptor family.</text>
</comment>
<organism evidence="12 13">
    <name type="scientific">Euzebyella saccharophila</name>
    <dbReference type="NCBI Taxonomy" id="679664"/>
    <lineage>
        <taxon>Bacteria</taxon>
        <taxon>Pseudomonadati</taxon>
        <taxon>Bacteroidota</taxon>
        <taxon>Flavobacteriia</taxon>
        <taxon>Flavobacteriales</taxon>
        <taxon>Flavobacteriaceae</taxon>
        <taxon>Euzebyella</taxon>
    </lineage>
</organism>
<evidence type="ECO:0000256" key="5">
    <source>
        <dbReference type="ARBA" id="ARBA00022729"/>
    </source>
</evidence>
<dbReference type="InterPro" id="IPR039426">
    <property type="entry name" value="TonB-dep_rcpt-like"/>
</dbReference>
<keyword evidence="3 8" id="KW-1134">Transmembrane beta strand</keyword>
<dbReference type="Pfam" id="PF07715">
    <property type="entry name" value="Plug"/>
    <property type="match status" value="1"/>
</dbReference>
<evidence type="ECO:0000313" key="13">
    <source>
        <dbReference type="Proteomes" id="UP001595814"/>
    </source>
</evidence>
<gene>
    <name evidence="12" type="ORF">ACFOUT_07125</name>
</gene>